<accession>A0A379Z2F3</accession>
<sequence length="216" mass="24589">MGFFGSLFGKKETPVRQLKHPSELQKGDMISLDDSFALPAHLRGQQLRVEAVNTYEYQRSQSTEWVLKGHSGEAIYLGLDEDDETWLAFSLKISRAQVDALFDLDDFSAIFDEPGKAELSTKALTAETEMLEQWLGKHYHQVSFAEFGYFHREDYRGLRPPQDADGATGDAFESYQLLDDDESRALDIEVYEGGETDVALTLYRPLSDIRDYWPGE</sequence>
<evidence type="ECO:0008006" key="4">
    <source>
        <dbReference type="Google" id="ProtNLM"/>
    </source>
</evidence>
<keyword evidence="3" id="KW-1185">Reference proteome</keyword>
<protein>
    <recommendedName>
        <fullName evidence="4">DUF4178 domain-containing protein</fullName>
    </recommendedName>
</protein>
<evidence type="ECO:0000313" key="1">
    <source>
        <dbReference type="EMBL" id="BCV43771.1"/>
    </source>
</evidence>
<dbReference type="AlphaFoldDB" id="A0A379Z2F3"/>
<dbReference type="RefSeq" id="WP_025010357.1">
    <property type="nucleotide sequence ID" value="NZ_AP024609.1"/>
</dbReference>
<organism evidence="2 3">
    <name type="scientific">Shewanella algae</name>
    <dbReference type="NCBI Taxonomy" id="38313"/>
    <lineage>
        <taxon>Bacteria</taxon>
        <taxon>Pseudomonadati</taxon>
        <taxon>Pseudomonadota</taxon>
        <taxon>Gammaproteobacteria</taxon>
        <taxon>Alteromonadales</taxon>
        <taxon>Shewanellaceae</taxon>
        <taxon>Shewanella</taxon>
    </lineage>
</organism>
<proteinExistence type="predicted"/>
<dbReference type="Proteomes" id="UP000825078">
    <property type="component" value="Chromosome"/>
</dbReference>
<dbReference type="GeneID" id="93807844"/>
<dbReference type="Proteomes" id="UP000254069">
    <property type="component" value="Unassembled WGS sequence"/>
</dbReference>
<gene>
    <name evidence="2" type="ORF">NCTC10738_00796</name>
    <name evidence="1" type="ORF">TUM17379_07890</name>
</gene>
<name>A0A379Z2F3_9GAMM</name>
<reference evidence="2 3" key="1">
    <citation type="submission" date="2018-06" db="EMBL/GenBank/DDBJ databases">
        <authorList>
            <consortium name="Pathogen Informatics"/>
            <person name="Doyle S."/>
        </authorList>
    </citation>
    <scope>NUCLEOTIDE SEQUENCE [LARGE SCALE GENOMIC DNA]</scope>
    <source>
        <strain evidence="2 3">NCTC10738</strain>
    </source>
</reference>
<evidence type="ECO:0000313" key="3">
    <source>
        <dbReference type="Proteomes" id="UP000254069"/>
    </source>
</evidence>
<dbReference type="EMBL" id="AP024613">
    <property type="protein sequence ID" value="BCV43771.1"/>
    <property type="molecule type" value="Genomic_DNA"/>
</dbReference>
<accession>A0A3G4UJS5</accession>
<dbReference type="KEGG" id="salg:BS332_11340"/>
<reference evidence="1" key="2">
    <citation type="submission" date="2021-05" db="EMBL/GenBank/DDBJ databases">
        <title>Molecular characterization for Shewanella algae harboring chromosomal blaOXA-55-like strains isolated from clinical and environment sample.</title>
        <authorList>
            <person name="Ohama Y."/>
            <person name="Aoki K."/>
            <person name="Harada S."/>
            <person name="Moriya K."/>
            <person name="Ishii Y."/>
            <person name="Tateda K."/>
        </authorList>
    </citation>
    <scope>NUCLEOTIDE SEQUENCE</scope>
    <source>
        <strain evidence="1">TUM17379</strain>
    </source>
</reference>
<dbReference type="EMBL" id="UGYO01000001">
    <property type="protein sequence ID" value="SUI53592.1"/>
    <property type="molecule type" value="Genomic_DNA"/>
</dbReference>
<evidence type="ECO:0000313" key="2">
    <source>
        <dbReference type="EMBL" id="SUI53592.1"/>
    </source>
</evidence>